<dbReference type="Proteomes" id="UP000008743">
    <property type="component" value="Unassembled WGS sequence"/>
</dbReference>
<keyword evidence="6" id="KW-1185">Reference proteome</keyword>
<dbReference type="InParanoid" id="A0A0D2UGJ3"/>
<dbReference type="Gene3D" id="3.30.40.10">
    <property type="entry name" value="Zinc/RING finger domain, C3HC4 (zinc finger)"/>
    <property type="match status" value="1"/>
</dbReference>
<feature type="binding site" evidence="1">
    <location>
        <position position="493"/>
    </location>
    <ligand>
        <name>Mg(2+)</name>
        <dbReference type="ChEBI" id="CHEBI:18420"/>
        <label>1</label>
    </ligand>
</feature>
<feature type="binding site" evidence="1">
    <location>
        <position position="491"/>
    </location>
    <ligand>
        <name>Mg(2+)</name>
        <dbReference type="ChEBI" id="CHEBI:18420"/>
        <label>1</label>
    </ligand>
</feature>
<organism evidence="5 6">
    <name type="scientific">Capsaspora owczarzaki (strain ATCC 30864)</name>
    <dbReference type="NCBI Taxonomy" id="595528"/>
    <lineage>
        <taxon>Eukaryota</taxon>
        <taxon>Filasterea</taxon>
        <taxon>Capsaspora</taxon>
    </lineage>
</organism>
<dbReference type="GO" id="GO:0008270">
    <property type="term" value="F:zinc ion binding"/>
    <property type="evidence" value="ECO:0007669"/>
    <property type="project" value="UniProtKB-KW"/>
</dbReference>
<evidence type="ECO:0000313" key="6">
    <source>
        <dbReference type="Proteomes" id="UP000008743"/>
    </source>
</evidence>
<proteinExistence type="predicted"/>
<dbReference type="PhylomeDB" id="A0A0D2UGJ3"/>
<evidence type="ECO:0000256" key="2">
    <source>
        <dbReference type="PROSITE-ProRule" id="PRU00502"/>
    </source>
</evidence>
<dbReference type="RefSeq" id="XP_004347622.1">
    <property type="nucleotide sequence ID" value="XM_004347572.2"/>
</dbReference>
<dbReference type="EMBL" id="KE346366">
    <property type="protein sequence ID" value="KJE94191.1"/>
    <property type="molecule type" value="Genomic_DNA"/>
</dbReference>
<keyword evidence="1" id="KW-0460">Magnesium</keyword>
<dbReference type="SUPFAM" id="SSF101478">
    <property type="entry name" value="ADP-ribosylglycohydrolase"/>
    <property type="match status" value="1"/>
</dbReference>
<dbReference type="Pfam" id="PF02148">
    <property type="entry name" value="zf-UBP"/>
    <property type="match status" value="1"/>
</dbReference>
<gene>
    <name evidence="5" type="ORF">CAOG_004871</name>
</gene>
<dbReference type="SMART" id="SM00290">
    <property type="entry name" value="ZnF_UBP"/>
    <property type="match status" value="1"/>
</dbReference>
<dbReference type="eggNOG" id="KOG1343">
    <property type="taxonomic scope" value="Eukaryota"/>
</dbReference>
<dbReference type="Pfam" id="PF03747">
    <property type="entry name" value="ADP_ribosyl_GH"/>
    <property type="match status" value="1"/>
</dbReference>
<dbReference type="PANTHER" id="PTHR16222:SF40">
    <property type="entry name" value="ADP-RIBOSYLGLYCOHYDROLASE"/>
    <property type="match status" value="1"/>
</dbReference>
<dbReference type="InterPro" id="IPR005502">
    <property type="entry name" value="Ribosyl_crysJ1"/>
</dbReference>
<dbReference type="Gene3D" id="1.10.4080.10">
    <property type="entry name" value="ADP-ribosylation/Crystallin J1"/>
    <property type="match status" value="1"/>
</dbReference>
<dbReference type="AlphaFoldDB" id="A0A0D2UGJ3"/>
<dbReference type="InterPro" id="IPR013083">
    <property type="entry name" value="Znf_RING/FYVE/PHD"/>
</dbReference>
<dbReference type="PROSITE" id="PS50271">
    <property type="entry name" value="ZF_UBP"/>
    <property type="match status" value="1"/>
</dbReference>
<dbReference type="GO" id="GO:0016787">
    <property type="term" value="F:hydrolase activity"/>
    <property type="evidence" value="ECO:0007669"/>
    <property type="project" value="UniProtKB-KW"/>
</dbReference>
<dbReference type="SUPFAM" id="SSF57850">
    <property type="entry name" value="RING/U-box"/>
    <property type="match status" value="1"/>
</dbReference>
<keyword evidence="1" id="KW-0479">Metal-binding</keyword>
<feature type="binding site" evidence="1">
    <location>
        <position position="494"/>
    </location>
    <ligand>
        <name>Mg(2+)</name>
        <dbReference type="ChEBI" id="CHEBI:18420"/>
        <label>1</label>
    </ligand>
</feature>
<keyword evidence="5" id="KW-0378">Hydrolase</keyword>
<feature type="binding site" evidence="1">
    <location>
        <position position="270"/>
    </location>
    <ligand>
        <name>Mg(2+)</name>
        <dbReference type="ChEBI" id="CHEBI:18420"/>
        <label>1</label>
    </ligand>
</feature>
<feature type="region of interest" description="Disordered" evidence="3">
    <location>
        <begin position="151"/>
        <end position="198"/>
    </location>
</feature>
<protein>
    <submittedName>
        <fullName evidence="5">ADP-ribosylglycohydrolase</fullName>
    </submittedName>
</protein>
<evidence type="ECO:0000256" key="1">
    <source>
        <dbReference type="PIRSR" id="PIRSR605502-1"/>
    </source>
</evidence>
<evidence type="ECO:0000256" key="3">
    <source>
        <dbReference type="SAM" id="MobiDB-lite"/>
    </source>
</evidence>
<evidence type="ECO:0000313" key="5">
    <source>
        <dbReference type="EMBL" id="KJE94191.1"/>
    </source>
</evidence>
<keyword evidence="2" id="KW-0862">Zinc</keyword>
<dbReference type="InterPro" id="IPR001607">
    <property type="entry name" value="Znf_UBP"/>
</dbReference>
<feature type="compositionally biased region" description="Low complexity" evidence="3">
    <location>
        <begin position="151"/>
        <end position="165"/>
    </location>
</feature>
<dbReference type="PANTHER" id="PTHR16222">
    <property type="entry name" value="ADP-RIBOSYLGLYCOHYDROLASE"/>
    <property type="match status" value="1"/>
</dbReference>
<dbReference type="STRING" id="595528.A0A0D2UGJ3"/>
<sequence>MAFAVHPKHDCPHVETDALSPFNASQHPQTEENNPHSKPCRTCGDPTENWVCLQCLAVHCGREINGCAAVHGGEASHPIVLSLADHSIWCYACDSYITHPLLTPWYEHIYRFKFGTTPAPIHGVPADLFAAESTPAAATAAATVAASTGAASTSRDTAATTPTDSGKATPSGAISSDCAASASKTDDETQPRQRSYTLAQGSKLPKHVVIDRIKGVVFGQAIGDAFGLATEFMSVAQALEAYGPDGPADYSKIVRDRHRSRWVQGDWTDDTDQMIVIMRSLIKNNGKVVVQDIAEGLLHWVEHGFPEVGDVRGLGLGNTVGEVVEHPDFTKDPHGVAQMVWEKGGKRAAANGGVMRTAILGVLDYNDIAKVIENTRNVCKITHADPRCIASCVSVTTAIALILQGAFDCSDSEQQKALVQRAYEYGEREMTEPEHIEDYRKHVFAESLQALDLCSQGMGYTLKTLGCGFYALRGSPSFEGGLRQVTMCAGDADTNAAVFGALAGAKVGFNKLPTHLRDTLPYIEWIMTFINQLLDIMHLTTNSSDPLYLNRKGVTR</sequence>
<comment type="cofactor">
    <cofactor evidence="1">
        <name>Mg(2+)</name>
        <dbReference type="ChEBI" id="CHEBI:18420"/>
    </cofactor>
    <text evidence="1">Binds 2 magnesium ions per subunit.</text>
</comment>
<accession>A0A0D2UGJ3</accession>
<reference evidence="6" key="1">
    <citation type="submission" date="2011-02" db="EMBL/GenBank/DDBJ databases">
        <title>The Genome Sequence of Capsaspora owczarzaki ATCC 30864.</title>
        <authorList>
            <person name="Russ C."/>
            <person name="Cuomo C."/>
            <person name="Burger G."/>
            <person name="Gray M.W."/>
            <person name="Holland P.W.H."/>
            <person name="King N."/>
            <person name="Lang F.B.F."/>
            <person name="Roger A.J."/>
            <person name="Ruiz-Trillo I."/>
            <person name="Young S.K."/>
            <person name="Zeng Q."/>
            <person name="Gargeya S."/>
            <person name="Alvarado L."/>
            <person name="Berlin A."/>
            <person name="Chapman S.B."/>
            <person name="Chen Z."/>
            <person name="Freedman E."/>
            <person name="Gellesch M."/>
            <person name="Goldberg J."/>
            <person name="Griggs A."/>
            <person name="Gujja S."/>
            <person name="Heilman E."/>
            <person name="Heiman D."/>
            <person name="Howarth C."/>
            <person name="Mehta T."/>
            <person name="Neiman D."/>
            <person name="Pearson M."/>
            <person name="Roberts A."/>
            <person name="Saif S."/>
            <person name="Shea T."/>
            <person name="Shenoy N."/>
            <person name="Sisk P."/>
            <person name="Stolte C."/>
            <person name="Sykes S."/>
            <person name="White J."/>
            <person name="Yandava C."/>
            <person name="Haas B."/>
            <person name="Nusbaum C."/>
            <person name="Birren B."/>
        </authorList>
    </citation>
    <scope>NUCLEOTIDE SEQUENCE</scope>
    <source>
        <strain evidence="6">ATCC 30864</strain>
    </source>
</reference>
<feature type="binding site" evidence="1">
    <location>
        <position position="269"/>
    </location>
    <ligand>
        <name>Mg(2+)</name>
        <dbReference type="ChEBI" id="CHEBI:18420"/>
        <label>1</label>
    </ligand>
</feature>
<dbReference type="InterPro" id="IPR036705">
    <property type="entry name" value="Ribosyl_crysJ1_sf"/>
</dbReference>
<dbReference type="OrthoDB" id="2021138at2759"/>
<feature type="domain" description="UBP-type" evidence="4">
    <location>
        <begin position="9"/>
        <end position="116"/>
    </location>
</feature>
<dbReference type="OMA" id="REINGCA"/>
<keyword evidence="2" id="KW-0863">Zinc-finger</keyword>
<dbReference type="InterPro" id="IPR050792">
    <property type="entry name" value="ADP-ribosylglycohydrolase"/>
</dbReference>
<name>A0A0D2UGJ3_CAPO3</name>
<evidence type="ECO:0000259" key="4">
    <source>
        <dbReference type="PROSITE" id="PS50271"/>
    </source>
</evidence>
<feature type="binding site" evidence="1">
    <location>
        <position position="268"/>
    </location>
    <ligand>
        <name>Mg(2+)</name>
        <dbReference type="ChEBI" id="CHEBI:18420"/>
        <label>1</label>
    </ligand>
</feature>